<dbReference type="Proteomes" id="UP001501251">
    <property type="component" value="Unassembled WGS sequence"/>
</dbReference>
<dbReference type="RefSeq" id="WP_344923061.1">
    <property type="nucleotide sequence ID" value="NZ_BAABAQ010000020.1"/>
</dbReference>
<evidence type="ECO:0000313" key="2">
    <source>
        <dbReference type="Proteomes" id="UP001501251"/>
    </source>
</evidence>
<evidence type="ECO:0000313" key="1">
    <source>
        <dbReference type="EMBL" id="GAA4208992.1"/>
    </source>
</evidence>
<organism evidence="1 2">
    <name type="scientific">Streptosporangium oxazolinicum</name>
    <dbReference type="NCBI Taxonomy" id="909287"/>
    <lineage>
        <taxon>Bacteria</taxon>
        <taxon>Bacillati</taxon>
        <taxon>Actinomycetota</taxon>
        <taxon>Actinomycetes</taxon>
        <taxon>Streptosporangiales</taxon>
        <taxon>Streptosporangiaceae</taxon>
        <taxon>Streptosporangium</taxon>
    </lineage>
</organism>
<gene>
    <name evidence="1" type="ORF">GCM10022252_74860</name>
</gene>
<keyword evidence="2" id="KW-1185">Reference proteome</keyword>
<protein>
    <submittedName>
        <fullName evidence="1">Uncharacterized protein</fullName>
    </submittedName>
</protein>
<comment type="caution">
    <text evidence="1">The sequence shown here is derived from an EMBL/GenBank/DDBJ whole genome shotgun (WGS) entry which is preliminary data.</text>
</comment>
<proteinExistence type="predicted"/>
<sequence length="87" mass="9013">MSLISDGTMPCPVPSPNGLPCSKTIPSGWAAEEGHGGGHFWVGPELDAIFAGGHYDARAALAGQPFEGHLPENCFPGCPYIPLVGRP</sequence>
<dbReference type="EMBL" id="BAABAQ010000020">
    <property type="protein sequence ID" value="GAA4208992.1"/>
    <property type="molecule type" value="Genomic_DNA"/>
</dbReference>
<name>A0ABP8BKG4_9ACTN</name>
<reference evidence="2" key="1">
    <citation type="journal article" date="2019" name="Int. J. Syst. Evol. Microbiol.">
        <title>The Global Catalogue of Microorganisms (GCM) 10K type strain sequencing project: providing services to taxonomists for standard genome sequencing and annotation.</title>
        <authorList>
            <consortium name="The Broad Institute Genomics Platform"/>
            <consortium name="The Broad Institute Genome Sequencing Center for Infectious Disease"/>
            <person name="Wu L."/>
            <person name="Ma J."/>
        </authorList>
    </citation>
    <scope>NUCLEOTIDE SEQUENCE [LARGE SCALE GENOMIC DNA]</scope>
    <source>
        <strain evidence="2">JCM 17388</strain>
    </source>
</reference>
<accession>A0ABP8BKG4</accession>